<gene>
    <name evidence="1" type="ORF">g.6433</name>
</gene>
<dbReference type="EMBL" id="GEBQ01009385">
    <property type="protein sequence ID" value="JAT30592.1"/>
    <property type="molecule type" value="Transcribed_RNA"/>
</dbReference>
<dbReference type="InterPro" id="IPR036691">
    <property type="entry name" value="Endo/exonu/phosph_ase_sf"/>
</dbReference>
<feature type="non-terminal residue" evidence="1">
    <location>
        <position position="1"/>
    </location>
</feature>
<dbReference type="PANTHER" id="PTHR33776:SF4">
    <property type="entry name" value="ENDONUCLEASE_EXONUCLEASE_PHOSPHATASE DOMAIN-CONTAINING PROTEIN"/>
    <property type="match status" value="1"/>
</dbReference>
<accession>A0A1B6M3U0</accession>
<sequence length="436" mass="49561">KHHPKNCLTIFHQNICGLRTKVDRLHHLLNDIKPAVVVLTEHGLKREELGMTAIEGYSLITHYSREDHKLGGVALYTKDELAPSCKPIDISHLCQEFSCETALVSVESGESIVHILGIYRSPNENVKVSINTLANILDHIQAHNKQLVLIGDINIDRMKTTMDSTILDDGLTSHHIKRLPLPATRITHNTATSIDCICTNIPETNINTVIIKSGLSDHTAQICKIYSYKLKSPPKYVQKRCFNQSNLETLSSLLHNKNWDPIYLTTDSDAAYNIFQGVLQVSLDIACPMKKISKKRKKQPFPFDNEAESLKADFLKALNKYEITGNLQDKEAMVERKKIYDKKLRKLKQNANANYIKAADNKSKALWSLINKEKRGEKQLTHPQMCVKIDNRETDSPQEIAEHFNTYFTNVAELTLEKNRQMIGNHDINEPDHPTE</sequence>
<dbReference type="AlphaFoldDB" id="A0A1B6M3U0"/>
<dbReference type="PANTHER" id="PTHR33776">
    <property type="entry name" value="ENDO/EXONUCLEASE/PHOSPHATASE DOMAIN-CONTAINING PROTEIN"/>
    <property type="match status" value="1"/>
</dbReference>
<protein>
    <recommendedName>
        <fullName evidence="2">Endonuclease/exonuclease/phosphatase domain-containing protein</fullName>
    </recommendedName>
</protein>
<dbReference type="Gene3D" id="3.60.10.10">
    <property type="entry name" value="Endonuclease/exonuclease/phosphatase"/>
    <property type="match status" value="1"/>
</dbReference>
<evidence type="ECO:0000313" key="1">
    <source>
        <dbReference type="EMBL" id="JAT30592.1"/>
    </source>
</evidence>
<organism evidence="1">
    <name type="scientific">Graphocephala atropunctata</name>
    <dbReference type="NCBI Taxonomy" id="36148"/>
    <lineage>
        <taxon>Eukaryota</taxon>
        <taxon>Metazoa</taxon>
        <taxon>Ecdysozoa</taxon>
        <taxon>Arthropoda</taxon>
        <taxon>Hexapoda</taxon>
        <taxon>Insecta</taxon>
        <taxon>Pterygota</taxon>
        <taxon>Neoptera</taxon>
        <taxon>Paraneoptera</taxon>
        <taxon>Hemiptera</taxon>
        <taxon>Auchenorrhyncha</taxon>
        <taxon>Membracoidea</taxon>
        <taxon>Cicadellidae</taxon>
        <taxon>Cicadellinae</taxon>
        <taxon>Cicadellini</taxon>
        <taxon>Graphocephala</taxon>
    </lineage>
</organism>
<feature type="non-terminal residue" evidence="1">
    <location>
        <position position="436"/>
    </location>
</feature>
<name>A0A1B6M3U0_9HEMI</name>
<proteinExistence type="predicted"/>
<evidence type="ECO:0008006" key="2">
    <source>
        <dbReference type="Google" id="ProtNLM"/>
    </source>
</evidence>
<dbReference type="SUPFAM" id="SSF56219">
    <property type="entry name" value="DNase I-like"/>
    <property type="match status" value="1"/>
</dbReference>
<reference evidence="1" key="1">
    <citation type="submission" date="2015-11" db="EMBL/GenBank/DDBJ databases">
        <title>De novo transcriptome assembly of four potential Pierce s Disease insect vectors from Arizona vineyards.</title>
        <authorList>
            <person name="Tassone E.E."/>
        </authorList>
    </citation>
    <scope>NUCLEOTIDE SEQUENCE</scope>
</reference>